<feature type="region of interest" description="Disordered" evidence="1">
    <location>
        <begin position="52"/>
        <end position="96"/>
    </location>
</feature>
<proteinExistence type="predicted"/>
<evidence type="ECO:0000256" key="1">
    <source>
        <dbReference type="SAM" id="MobiDB-lite"/>
    </source>
</evidence>
<name>A0A8T0PP27_PANVG</name>
<accession>A0A8T0PP27</accession>
<reference evidence="3" key="1">
    <citation type="submission" date="2020-05" db="EMBL/GenBank/DDBJ databases">
        <title>WGS assembly of Panicum virgatum.</title>
        <authorList>
            <person name="Lovell J.T."/>
            <person name="Jenkins J."/>
            <person name="Shu S."/>
            <person name="Juenger T.E."/>
            <person name="Schmutz J."/>
        </authorList>
    </citation>
    <scope>NUCLEOTIDE SEQUENCE</scope>
    <source>
        <strain evidence="3">AP13</strain>
    </source>
</reference>
<feature type="signal peptide" evidence="2">
    <location>
        <begin position="1"/>
        <end position="19"/>
    </location>
</feature>
<dbReference type="AlphaFoldDB" id="A0A8T0PP27"/>
<feature type="region of interest" description="Disordered" evidence="1">
    <location>
        <begin position="114"/>
        <end position="152"/>
    </location>
</feature>
<feature type="chain" id="PRO_5035746128" description="Secreted protein" evidence="2">
    <location>
        <begin position="20"/>
        <end position="152"/>
    </location>
</feature>
<organism evidence="3 4">
    <name type="scientific">Panicum virgatum</name>
    <name type="common">Blackwell switchgrass</name>
    <dbReference type="NCBI Taxonomy" id="38727"/>
    <lineage>
        <taxon>Eukaryota</taxon>
        <taxon>Viridiplantae</taxon>
        <taxon>Streptophyta</taxon>
        <taxon>Embryophyta</taxon>
        <taxon>Tracheophyta</taxon>
        <taxon>Spermatophyta</taxon>
        <taxon>Magnoliopsida</taxon>
        <taxon>Liliopsida</taxon>
        <taxon>Poales</taxon>
        <taxon>Poaceae</taxon>
        <taxon>PACMAD clade</taxon>
        <taxon>Panicoideae</taxon>
        <taxon>Panicodae</taxon>
        <taxon>Paniceae</taxon>
        <taxon>Panicinae</taxon>
        <taxon>Panicum</taxon>
        <taxon>Panicum sect. Hiantes</taxon>
    </lineage>
</organism>
<keyword evidence="2" id="KW-0732">Signal</keyword>
<comment type="caution">
    <text evidence="3">The sequence shown here is derived from an EMBL/GenBank/DDBJ whole genome shotgun (WGS) entry which is preliminary data.</text>
</comment>
<feature type="compositionally biased region" description="Gly residues" evidence="1">
    <location>
        <begin position="56"/>
        <end position="66"/>
    </location>
</feature>
<evidence type="ECO:0000313" key="4">
    <source>
        <dbReference type="Proteomes" id="UP000823388"/>
    </source>
</evidence>
<evidence type="ECO:0000313" key="3">
    <source>
        <dbReference type="EMBL" id="KAG2562678.1"/>
    </source>
</evidence>
<sequence>MIRALSHTLMLLLARKAGAACGGGSEDLSRRNLVRQGTGAVKIRGGLGGKEALTAGAGGGHRGGGGGRRRAAGGSVEEAGGAGGAHRGLTSRRRSSGGLVVVCCRWRSLGVGPAWQPGAPSRPFHRAGARREAGGRDAGLQDGASCRSLQAR</sequence>
<evidence type="ECO:0008006" key="5">
    <source>
        <dbReference type="Google" id="ProtNLM"/>
    </source>
</evidence>
<protein>
    <recommendedName>
        <fullName evidence="5">Secreted protein</fullName>
    </recommendedName>
</protein>
<dbReference type="Proteomes" id="UP000823388">
    <property type="component" value="Chromosome 8K"/>
</dbReference>
<dbReference type="EMBL" id="CM029051">
    <property type="protein sequence ID" value="KAG2562678.1"/>
    <property type="molecule type" value="Genomic_DNA"/>
</dbReference>
<evidence type="ECO:0000256" key="2">
    <source>
        <dbReference type="SAM" id="SignalP"/>
    </source>
</evidence>
<gene>
    <name evidence="3" type="ORF">PVAP13_8KG399533</name>
</gene>
<keyword evidence="4" id="KW-1185">Reference proteome</keyword>